<dbReference type="KEGG" id="mcb:Mycch_1692"/>
<dbReference type="PANTHER" id="PTHR14218:SF15">
    <property type="entry name" value="TRIPEPTIDYL-PEPTIDASE 1"/>
    <property type="match status" value="1"/>
</dbReference>
<dbReference type="eggNOG" id="COG4934">
    <property type="taxonomic scope" value="Bacteria"/>
</dbReference>
<sequence precursor="true">MVVSALVVLTSSAGLPRAPLSAGAPGVIGGPYADLLAGSTDLGPSRDRTAQVIVELRGHARPQALLGWAHSRSLDVRWSPGRPWAVIEGGAQAIAGAFDVEVHDFRGRRGQVFYASRRQPAIPDGLADEVSGLGRILGYTPYRESQPWPQLPLDVPDQGLTPAALRATYRADRLFADGYTGKGQTIVIFAFGGFDQADLDTFATTFGLPKFTPTLVGGQAGDPAAETTMDLSVVHAIAPDARTVVVNARPTVEGDGAYEKIGRMMEDADRAFPGAVWSFSISWGCDKLITATDLAPARSALVAAQRNGTTAFMANGDLAGLECKSGDDWSSAPERDNIGLNSVASLPEMVNVGGTTLSTEANGGWLGEQAWFDVPLSLGTSGGVSELFDMPAWQRGVTDHVAAERNPGRRLTPDVAAVADPFTGVRFFLHGQPTVGGGTSQAAPIWAGLAAVMNQYLLADGGRPLGDLNPLLYRIATGARLPAFRDVTLGGNAVDDATPGYDLVTGLGTPDTQNLAENVRDLQRAAP</sequence>
<dbReference type="Gene3D" id="3.40.50.200">
    <property type="entry name" value="Peptidase S8/S53 domain"/>
    <property type="match status" value="1"/>
</dbReference>
<keyword evidence="2" id="KW-0378">Hydrolase</keyword>
<dbReference type="GO" id="GO:0004252">
    <property type="term" value="F:serine-type endopeptidase activity"/>
    <property type="evidence" value="ECO:0007669"/>
    <property type="project" value="InterPro"/>
</dbReference>
<dbReference type="SUPFAM" id="SSF54897">
    <property type="entry name" value="Protease propeptides/inhibitors"/>
    <property type="match status" value="1"/>
</dbReference>
<name>I4BGS6_MYCCN</name>
<dbReference type="InterPro" id="IPR030400">
    <property type="entry name" value="Sedolisin_dom"/>
</dbReference>
<dbReference type="GO" id="GO:0006508">
    <property type="term" value="P:proteolysis"/>
    <property type="evidence" value="ECO:0007669"/>
    <property type="project" value="UniProtKB-KW"/>
</dbReference>
<evidence type="ECO:0000256" key="3">
    <source>
        <dbReference type="ARBA" id="ARBA00022825"/>
    </source>
</evidence>
<accession>I4BGS6</accession>
<evidence type="ECO:0000313" key="5">
    <source>
        <dbReference type="EMBL" id="AFM16483.1"/>
    </source>
</evidence>
<keyword evidence="6" id="KW-1185">Reference proteome</keyword>
<feature type="domain" description="Peptidase S53" evidence="4">
    <location>
        <begin position="159"/>
        <end position="522"/>
    </location>
</feature>
<dbReference type="InterPro" id="IPR050819">
    <property type="entry name" value="Tripeptidyl-peptidase_I"/>
</dbReference>
<evidence type="ECO:0000256" key="1">
    <source>
        <dbReference type="ARBA" id="ARBA00022670"/>
    </source>
</evidence>
<dbReference type="PANTHER" id="PTHR14218">
    <property type="entry name" value="PROTEASE S8 TRIPEPTIDYL PEPTIDASE I CLN2"/>
    <property type="match status" value="1"/>
</dbReference>
<dbReference type="STRING" id="710421.Mycch_1692"/>
<dbReference type="PROSITE" id="PS51695">
    <property type="entry name" value="SEDOLISIN"/>
    <property type="match status" value="1"/>
</dbReference>
<evidence type="ECO:0000313" key="6">
    <source>
        <dbReference type="Proteomes" id="UP000006057"/>
    </source>
</evidence>
<reference evidence="5 6" key="1">
    <citation type="submission" date="2012-06" db="EMBL/GenBank/DDBJ databases">
        <title>Complete sequence of chromosome of Mycobacterium chubuense NBB4.</title>
        <authorList>
            <consortium name="US DOE Joint Genome Institute"/>
            <person name="Lucas S."/>
            <person name="Han J."/>
            <person name="Lapidus A."/>
            <person name="Cheng J.-F."/>
            <person name="Goodwin L."/>
            <person name="Pitluck S."/>
            <person name="Peters L."/>
            <person name="Mikhailova N."/>
            <person name="Teshima H."/>
            <person name="Detter J.C."/>
            <person name="Han C."/>
            <person name="Tapia R."/>
            <person name="Land M."/>
            <person name="Hauser L."/>
            <person name="Kyrpides N."/>
            <person name="Ivanova N."/>
            <person name="Pagani I."/>
            <person name="Mattes T."/>
            <person name="Holmes A."/>
            <person name="Rutledge P."/>
            <person name="Paulsen I."/>
            <person name="Coleman N."/>
            <person name="Woyke T."/>
        </authorList>
    </citation>
    <scope>NUCLEOTIDE SEQUENCE [LARGE SCALE GENOMIC DNA]</scope>
    <source>
        <strain evidence="5 6">NBB4</strain>
    </source>
</reference>
<keyword evidence="3" id="KW-0720">Serine protease</keyword>
<dbReference type="HOGENOM" id="CLU_012501_0_1_11"/>
<dbReference type="RefSeq" id="WP_014814964.1">
    <property type="nucleotide sequence ID" value="NC_018027.1"/>
</dbReference>
<dbReference type="InterPro" id="IPR023828">
    <property type="entry name" value="Peptidase_S8_Ser-AS"/>
</dbReference>
<keyword evidence="1" id="KW-0645">Protease</keyword>
<dbReference type="InterPro" id="IPR036852">
    <property type="entry name" value="Peptidase_S8/S53_dom_sf"/>
</dbReference>
<dbReference type="AlphaFoldDB" id="I4BGS6"/>
<evidence type="ECO:0000259" key="4">
    <source>
        <dbReference type="PROSITE" id="PS51695"/>
    </source>
</evidence>
<organism evidence="5 6">
    <name type="scientific">Mycolicibacterium chubuense (strain NBB4)</name>
    <name type="common">Mycobacterium chubuense</name>
    <dbReference type="NCBI Taxonomy" id="710421"/>
    <lineage>
        <taxon>Bacteria</taxon>
        <taxon>Bacillati</taxon>
        <taxon>Actinomycetota</taxon>
        <taxon>Actinomycetes</taxon>
        <taxon>Mycobacteriales</taxon>
        <taxon>Mycobacteriaceae</taxon>
        <taxon>Mycolicibacterium</taxon>
    </lineage>
</organism>
<dbReference type="Proteomes" id="UP000006057">
    <property type="component" value="Chromosome"/>
</dbReference>
<protein>
    <submittedName>
        <fullName evidence="5">Kumamolisin</fullName>
    </submittedName>
</protein>
<dbReference type="EMBL" id="CP003053">
    <property type="protein sequence ID" value="AFM16483.1"/>
    <property type="molecule type" value="Genomic_DNA"/>
</dbReference>
<proteinExistence type="predicted"/>
<dbReference type="CDD" id="cd04056">
    <property type="entry name" value="Peptidases_S53"/>
    <property type="match status" value="1"/>
</dbReference>
<dbReference type="PROSITE" id="PS00138">
    <property type="entry name" value="SUBTILASE_SER"/>
    <property type="match status" value="1"/>
</dbReference>
<gene>
    <name evidence="5" type="ordered locus">Mycch_1692</name>
</gene>
<dbReference type="PATRIC" id="fig|710421.3.peg.1695"/>
<dbReference type="SUPFAM" id="SSF52743">
    <property type="entry name" value="Subtilisin-like"/>
    <property type="match status" value="1"/>
</dbReference>
<dbReference type="GO" id="GO:0008240">
    <property type="term" value="F:tripeptidyl-peptidase activity"/>
    <property type="evidence" value="ECO:0007669"/>
    <property type="project" value="TreeGrafter"/>
</dbReference>
<evidence type="ECO:0000256" key="2">
    <source>
        <dbReference type="ARBA" id="ARBA00022801"/>
    </source>
</evidence>